<dbReference type="AlphaFoldDB" id="F3L4Y7"/>
<organism evidence="1 2">
    <name type="scientific">Aequoribacter fuscus</name>
    <dbReference type="NCBI Taxonomy" id="2518989"/>
    <lineage>
        <taxon>Bacteria</taxon>
        <taxon>Pseudomonadati</taxon>
        <taxon>Pseudomonadota</taxon>
        <taxon>Gammaproteobacteria</taxon>
        <taxon>Cellvibrionales</taxon>
        <taxon>Halieaceae</taxon>
        <taxon>Aequoribacter</taxon>
    </lineage>
</organism>
<keyword evidence="2" id="KW-1185">Reference proteome</keyword>
<dbReference type="eggNOG" id="COG3503">
    <property type="taxonomic scope" value="Bacteria"/>
</dbReference>
<accession>F3L4Y7</accession>
<dbReference type="Proteomes" id="UP000005615">
    <property type="component" value="Unassembled WGS sequence"/>
</dbReference>
<sequence>MGTSASIDGSTTLAQQTEIKKRIASIDVLRGIVMVIMLMDHVRERIYLHMQVSDPMDVSTTSPELFFTRLAAHLCAPVFVFLTGLSAWLYSHPANGKTRSATDFLLKRGLFLVFIEVAVINFAWMGEYHTLWLQVMWAIGLSMITLAFMVKLPFRVIGAIGFIIVFGHNLLTPITFAPNEFGYSLWTILHDRNFLVAEGPIKVKISYPVLPWIGVIALGYFAGPIYASSYSGERRKSQLIQLALACLTLLLVIRGFNIYGETLPWQMYDSTIMSVMSFLNYTKYPPSLDFLLLTLGIAFLLLVWLEPRKNKLLDALEVYGSAPMFFYILHLYALLVIYQILIAIFGANQGSLYGVDDFYWVWIGTVTLAIVLYFPTKRFAKFKHTSLNPLWRYL</sequence>
<evidence type="ECO:0000313" key="1">
    <source>
        <dbReference type="EMBL" id="EGG28628.1"/>
    </source>
</evidence>
<dbReference type="STRING" id="2518989.IMCC3088_2765"/>
<dbReference type="EMBL" id="AEIG01000092">
    <property type="protein sequence ID" value="EGG28628.1"/>
    <property type="molecule type" value="Genomic_DNA"/>
</dbReference>
<dbReference type="InterPro" id="IPR012429">
    <property type="entry name" value="HGSNAT_cat"/>
</dbReference>
<dbReference type="PANTHER" id="PTHR40407:SF1">
    <property type="entry name" value="HEPARAN-ALPHA-GLUCOSAMINIDE N-ACETYLTRANSFERASE CATALYTIC DOMAIN-CONTAINING PROTEIN"/>
    <property type="match status" value="1"/>
</dbReference>
<dbReference type="RefSeq" id="WP_009576905.1">
    <property type="nucleotide sequence ID" value="NZ_AEIG01000092.1"/>
</dbReference>
<dbReference type="OrthoDB" id="508112at2"/>
<name>F3L4Y7_9GAMM</name>
<proteinExistence type="predicted"/>
<reference evidence="1 2" key="1">
    <citation type="journal article" date="2011" name="J. Bacteriol.">
        <title>Genome sequence of strain IMCC3088, a proteorhodopsin-containing marine bacterium belonging to the OM60/NOR5 clade.</title>
        <authorList>
            <person name="Jang Y."/>
            <person name="Oh H.M."/>
            <person name="Kang I."/>
            <person name="Lee K."/>
            <person name="Yang S.J."/>
            <person name="Cho J.C."/>
        </authorList>
    </citation>
    <scope>NUCLEOTIDE SEQUENCE [LARGE SCALE GENOMIC DNA]</scope>
    <source>
        <strain evidence="1 2">IMCC3088</strain>
    </source>
</reference>
<dbReference type="PANTHER" id="PTHR40407">
    <property type="entry name" value="MEMBRANE PROTEIN-LIKE PROTEIN"/>
    <property type="match status" value="1"/>
</dbReference>
<comment type="caution">
    <text evidence="1">The sequence shown here is derived from an EMBL/GenBank/DDBJ whole genome shotgun (WGS) entry which is preliminary data.</text>
</comment>
<protein>
    <submittedName>
        <fullName evidence="1">Uncharacterized protein</fullName>
    </submittedName>
</protein>
<gene>
    <name evidence="1" type="ORF">IMCC3088_2765</name>
</gene>
<dbReference type="Pfam" id="PF07786">
    <property type="entry name" value="HGSNAT_cat"/>
    <property type="match status" value="1"/>
</dbReference>
<evidence type="ECO:0000313" key="2">
    <source>
        <dbReference type="Proteomes" id="UP000005615"/>
    </source>
</evidence>